<dbReference type="InterPro" id="IPR003593">
    <property type="entry name" value="AAA+_ATPase"/>
</dbReference>
<feature type="domain" description="AAA+ ATPase" evidence="7">
    <location>
        <begin position="337"/>
        <end position="513"/>
    </location>
</feature>
<feature type="domain" description="AAA+ ATPase" evidence="7">
    <location>
        <begin position="37"/>
        <end position="303"/>
    </location>
</feature>
<dbReference type="EMBL" id="JBHEZY010000024">
    <property type="protein sequence ID" value="MFC1436059.1"/>
    <property type="molecule type" value="Genomic_DNA"/>
</dbReference>
<evidence type="ECO:0000256" key="2">
    <source>
        <dbReference type="ARBA" id="ARBA00011963"/>
    </source>
</evidence>
<dbReference type="SMART" id="SM00382">
    <property type="entry name" value="AAA"/>
    <property type="match status" value="2"/>
</dbReference>
<gene>
    <name evidence="8" type="ORF">ACEZDB_36040</name>
</gene>
<dbReference type="Proteomes" id="UP001592530">
    <property type="component" value="Unassembled WGS sequence"/>
</dbReference>
<comment type="caution">
    <text evidence="8">The sequence shown here is derived from an EMBL/GenBank/DDBJ whole genome shotgun (WGS) entry which is preliminary data.</text>
</comment>
<dbReference type="EC" id="2.7.1.176" evidence="2"/>
<evidence type="ECO:0000256" key="6">
    <source>
        <dbReference type="ARBA" id="ARBA00048178"/>
    </source>
</evidence>
<dbReference type="SUPFAM" id="SSF52540">
    <property type="entry name" value="P-loop containing nucleoside triphosphate hydrolases"/>
    <property type="match status" value="2"/>
</dbReference>
<dbReference type="InterPro" id="IPR010488">
    <property type="entry name" value="Zeta_toxin_domain"/>
</dbReference>
<proteinExistence type="inferred from homology"/>
<comment type="similarity">
    <text evidence="1">Belongs to the zeta toxin family.</text>
</comment>
<evidence type="ECO:0000313" key="8">
    <source>
        <dbReference type="EMBL" id="MFC1436059.1"/>
    </source>
</evidence>
<dbReference type="RefSeq" id="WP_380559503.1">
    <property type="nucleotide sequence ID" value="NZ_JBHEZY010000024.1"/>
</dbReference>
<dbReference type="CDD" id="cd00009">
    <property type="entry name" value="AAA"/>
    <property type="match status" value="1"/>
</dbReference>
<dbReference type="InterPro" id="IPR027417">
    <property type="entry name" value="P-loop_NTPase"/>
</dbReference>
<evidence type="ECO:0000256" key="1">
    <source>
        <dbReference type="ARBA" id="ARBA00009104"/>
    </source>
</evidence>
<sequence length="649" mass="69784">MIPSIAGPGGLSAEQGERIVAEQILPAVLVGAVPQERPVAVWVCGQPGSGKTTLARQVHAALGRRGGAVLVASDQLKRHHPLYGPLLQADDLTAGQQVRAAVRSWQDRIEEQVRRRGLDAVVETALADPDQARGAAAAYRAAGYRLELVVLAVAESVSQLAVTGRYLRQAAASGGSGRFVSWDNHDACAAQLPATVQLLQDQLRVDQVTVVDRGFTVLYSDELTARGVWRRPPGAAAAVRSERSRPWTAPESARFRAEQAAVEQLRAHQGVRELPARVAGTGIERAAALAEPVRRTAQVRPGTPGVDFHRLSQEEHDWTFEELIWFSFEPLVRAQVNPVAVYVMGQPGAGKTAVATMVKRSLAGRGALRVEADYLKVFHPDFADLLRQDPRSAGAKVRYDVKRWQASFEARLRAARSDVVIEIAPGSTAQLLDSARAFHRAGHRTELVVMAVRAADSRLGTAQRCAEVLRWGLPGRFTSRAGHDVCLRAVADATAAAELGDVFDQVMVTDRDGRPLYRSRRDRSGALDRPPAAARVLAAERARPYTEQEAAAFLHAWRRTWLALPQYRADLVQAAELAGPLLPPRLRPALPATTGVKGGNGALVPVRDLGGRLLGGGQFPVQGLVAGDQFADLGAGQLIQAHAVRCGGA</sequence>
<comment type="catalytic activity">
    <reaction evidence="6">
        <text>UDP-N-acetyl-alpha-D-glucosamine + ATP = UDP-N-acetyl-alpha-D-glucosamine 3'-phosphate + ADP + H(+)</text>
        <dbReference type="Rhea" id="RHEA:32671"/>
        <dbReference type="ChEBI" id="CHEBI:15378"/>
        <dbReference type="ChEBI" id="CHEBI:30616"/>
        <dbReference type="ChEBI" id="CHEBI:57705"/>
        <dbReference type="ChEBI" id="CHEBI:64353"/>
        <dbReference type="ChEBI" id="CHEBI:456216"/>
        <dbReference type="EC" id="2.7.1.176"/>
    </reaction>
</comment>
<evidence type="ECO:0000313" key="9">
    <source>
        <dbReference type="Proteomes" id="UP001592530"/>
    </source>
</evidence>
<accession>A0ABV6XCY3</accession>
<evidence type="ECO:0000256" key="5">
    <source>
        <dbReference type="ARBA" id="ARBA00032897"/>
    </source>
</evidence>
<name>A0ABV6XCY3_9ACTN</name>
<organism evidence="8 9">
    <name type="scientific">Streptacidiphilus alkalitolerans</name>
    <dbReference type="NCBI Taxonomy" id="3342712"/>
    <lineage>
        <taxon>Bacteria</taxon>
        <taxon>Bacillati</taxon>
        <taxon>Actinomycetota</taxon>
        <taxon>Actinomycetes</taxon>
        <taxon>Kitasatosporales</taxon>
        <taxon>Streptomycetaceae</taxon>
        <taxon>Streptacidiphilus</taxon>
    </lineage>
</organism>
<protein>
    <recommendedName>
        <fullName evidence="5">UDP-N-acetylglucosamine kinase</fullName>
        <ecNumber evidence="2">2.7.1.176</ecNumber>
    </recommendedName>
    <alternativeName>
        <fullName evidence="5">UDP-N-acetylglucosamine kinase</fullName>
    </alternativeName>
</protein>
<evidence type="ECO:0000256" key="4">
    <source>
        <dbReference type="ARBA" id="ARBA00022840"/>
    </source>
</evidence>
<dbReference type="Gene3D" id="3.40.50.300">
    <property type="entry name" value="P-loop containing nucleotide triphosphate hydrolases"/>
    <property type="match status" value="2"/>
</dbReference>
<keyword evidence="3" id="KW-0547">Nucleotide-binding</keyword>
<evidence type="ECO:0000256" key="3">
    <source>
        <dbReference type="ARBA" id="ARBA00022741"/>
    </source>
</evidence>
<reference evidence="8 9" key="1">
    <citation type="submission" date="2024-09" db="EMBL/GenBank/DDBJ databases">
        <authorList>
            <person name="Lee S.D."/>
        </authorList>
    </citation>
    <scope>NUCLEOTIDE SEQUENCE [LARGE SCALE GENOMIC DNA]</scope>
    <source>
        <strain evidence="8 9">N1-3</strain>
    </source>
</reference>
<evidence type="ECO:0000259" key="7">
    <source>
        <dbReference type="SMART" id="SM00382"/>
    </source>
</evidence>
<keyword evidence="4" id="KW-0067">ATP-binding</keyword>
<dbReference type="Pfam" id="PF06414">
    <property type="entry name" value="Zeta_toxin"/>
    <property type="match status" value="2"/>
</dbReference>